<dbReference type="InterPro" id="IPR016024">
    <property type="entry name" value="ARM-type_fold"/>
</dbReference>
<dbReference type="PANTHER" id="PTHR10997:SF7">
    <property type="entry name" value="IMPORTIN-11"/>
    <property type="match status" value="1"/>
</dbReference>
<dbReference type="SUPFAM" id="SSF48371">
    <property type="entry name" value="ARM repeat"/>
    <property type="match status" value="1"/>
</dbReference>
<evidence type="ECO:0000313" key="7">
    <source>
        <dbReference type="Proteomes" id="UP000193467"/>
    </source>
</evidence>
<feature type="domain" description="Importin N-terminal" evidence="5">
    <location>
        <begin position="29"/>
        <end position="106"/>
    </location>
</feature>
<dbReference type="Proteomes" id="UP000193467">
    <property type="component" value="Unassembled WGS sequence"/>
</dbReference>
<dbReference type="InterPro" id="IPR011989">
    <property type="entry name" value="ARM-like"/>
</dbReference>
<dbReference type="GO" id="GO:0005829">
    <property type="term" value="C:cytosol"/>
    <property type="evidence" value="ECO:0007669"/>
    <property type="project" value="TreeGrafter"/>
</dbReference>
<dbReference type="InterPro" id="IPR058669">
    <property type="entry name" value="TPR_IPO7/11-like"/>
</dbReference>
<comment type="caution">
    <text evidence="6">The sequence shown here is derived from an EMBL/GenBank/DDBJ whole genome shotgun (WGS) entry which is preliminary data.</text>
</comment>
<reference evidence="6 7" key="1">
    <citation type="submission" date="2016-07" db="EMBL/GenBank/DDBJ databases">
        <title>Pervasive Adenine N6-methylation of Active Genes in Fungi.</title>
        <authorList>
            <consortium name="DOE Joint Genome Institute"/>
            <person name="Mondo S.J."/>
            <person name="Dannebaum R.O."/>
            <person name="Kuo R.C."/>
            <person name="Labutti K."/>
            <person name="Haridas S."/>
            <person name="Kuo A."/>
            <person name="Salamov A."/>
            <person name="Ahrendt S.R."/>
            <person name="Lipzen A."/>
            <person name="Sullivan W."/>
            <person name="Andreopoulos W.B."/>
            <person name="Clum A."/>
            <person name="Lindquist E."/>
            <person name="Daum C."/>
            <person name="Ramamoorthy G.K."/>
            <person name="Gryganskyi A."/>
            <person name="Culley D."/>
            <person name="Magnuson J.K."/>
            <person name="James T.Y."/>
            <person name="O'Malley M.A."/>
            <person name="Stajich J.E."/>
            <person name="Spatafora J.W."/>
            <person name="Visel A."/>
            <person name="Grigoriev I.V."/>
        </authorList>
    </citation>
    <scope>NUCLEOTIDE SEQUENCE [LARGE SCALE GENOMIC DNA]</scope>
    <source>
        <strain evidence="6 7">62-1032</strain>
    </source>
</reference>
<comment type="subcellular location">
    <subcellularLocation>
        <location evidence="1">Nucleus</location>
    </subcellularLocation>
</comment>
<proteinExistence type="inferred from homology"/>
<dbReference type="InParanoid" id="A0A1Y2EW15"/>
<dbReference type="PANTHER" id="PTHR10997">
    <property type="entry name" value="IMPORTIN-7, 8, 11"/>
    <property type="match status" value="1"/>
</dbReference>
<accession>A0A1Y2EW15</accession>
<dbReference type="FunCoup" id="A0A1Y2EW15">
    <property type="interactions" value="548"/>
</dbReference>
<sequence length="993" mass="109341">MSPAPETLLPILTALSSALSPSQAEREASLAQLQAWATVPNYYPSLVEIFANKEHDLGAGHREIRLQAAVQFKNGVDKYWRRAAVNAIAPEEKRSIRPRLLAMVDEPDRVLAKNVALCIAKIARLDYGVDWDELPTSLLSSLQVGLSHPTPSTARIILHRTLLYLHESIKSLSSNRMPKGRALMAQVAQMTFPTLRQLHEQTLAAAVDKFQKQGLGGEKEEVEEIELALLGFKALSKLLVYGFKNPSQDEMVKSFFTATLPALSSLISLRITLLTSTPNAPPSQPLTLLTKQVISYGKLYRLLFNHNGAAFLAMNLSSQIIETYWHAIQGSAADVSSSIADEVNALYPERFVVQALLLLQSTLGNWASASPVDVSPEFVKQFAELLVTRLLPLRQVDLEKWADDPEEYMNEEEADRWEYELRPCAEHVLQSLLSHYKDDLGPSMAGLLQQASAPQSMEGLLLKEGVYCAFGRSPSDLEAAINFDNWLDNTLIPEAAGTDSNYRIIRRRIAWLVGNWVGEDLQETTRTKIYSLLVHLLGRNPSTDTAIRLTAARSLAKCDTWDFDRDSFVSFLPAAIEEIVSLLGEVTLADSQMRLNQTLGVVIDRVGSHITPYAARLAEILVTLWSAAQENHFQTSVLVTFIKLSEALGDQSQGLQPQACPIIQLSVDPSRPSHIYLQEDGLELWSVLLKRSSSLSPEMLALLPLLVSLLAAGTDVLPVCFRILESYMLLDATTVLQLCGADLFAAFEDLLGELKLEAVKVILHGLNTVVKTSPIDNWAGTLDSSAAFIKLLTPLSHSETPVLIVTKYLCSVARIVLAGPETFLQLVEAAAVRTGSSSDNILALLLSSWIDRLDNMSQGGQRKLVALALAHLIATTRSVVLERLPDLVSTWSSALAQTEETESGDAELYNIPDDYQSDVEVDYTETLEAKRRQALTARDPVHTMKLQTLIGQKLAEAQALNGGVEAFQATWLARVDPLVLEELVQRLDGRLAG</sequence>
<organism evidence="6 7">
    <name type="scientific">Leucosporidium creatinivorum</name>
    <dbReference type="NCBI Taxonomy" id="106004"/>
    <lineage>
        <taxon>Eukaryota</taxon>
        <taxon>Fungi</taxon>
        <taxon>Dikarya</taxon>
        <taxon>Basidiomycota</taxon>
        <taxon>Pucciniomycotina</taxon>
        <taxon>Microbotryomycetes</taxon>
        <taxon>Leucosporidiales</taxon>
        <taxon>Leucosporidium</taxon>
    </lineage>
</organism>
<protein>
    <submittedName>
        <fullName evidence="6">Armadillo-type protein</fullName>
    </submittedName>
</protein>
<evidence type="ECO:0000256" key="3">
    <source>
        <dbReference type="ARBA" id="ARBA00022448"/>
    </source>
</evidence>
<name>A0A1Y2EW15_9BASI</name>
<dbReference type="GO" id="GO:0031267">
    <property type="term" value="F:small GTPase binding"/>
    <property type="evidence" value="ECO:0007669"/>
    <property type="project" value="InterPro"/>
</dbReference>
<dbReference type="InterPro" id="IPR001494">
    <property type="entry name" value="Importin-beta_N"/>
</dbReference>
<evidence type="ECO:0000259" key="5">
    <source>
        <dbReference type="PROSITE" id="PS50166"/>
    </source>
</evidence>
<dbReference type="GO" id="GO:0005635">
    <property type="term" value="C:nuclear envelope"/>
    <property type="evidence" value="ECO:0007669"/>
    <property type="project" value="TreeGrafter"/>
</dbReference>
<dbReference type="PROSITE" id="PS50166">
    <property type="entry name" value="IMPORTIN_B_NT"/>
    <property type="match status" value="1"/>
</dbReference>
<dbReference type="SMART" id="SM00913">
    <property type="entry name" value="IBN_N"/>
    <property type="match status" value="1"/>
</dbReference>
<dbReference type="OrthoDB" id="361693at2759"/>
<keyword evidence="7" id="KW-1185">Reference proteome</keyword>
<dbReference type="Pfam" id="PF03810">
    <property type="entry name" value="IBN_N"/>
    <property type="match status" value="1"/>
</dbReference>
<evidence type="ECO:0000256" key="2">
    <source>
        <dbReference type="ARBA" id="ARBA00007991"/>
    </source>
</evidence>
<keyword evidence="4" id="KW-0539">Nucleus</keyword>
<dbReference type="AlphaFoldDB" id="A0A1Y2EW15"/>
<keyword evidence="3" id="KW-0813">Transport</keyword>
<dbReference type="STRING" id="106004.A0A1Y2EW15"/>
<evidence type="ECO:0000313" key="6">
    <source>
        <dbReference type="EMBL" id="ORY75687.1"/>
    </source>
</evidence>
<comment type="similarity">
    <text evidence="2">Belongs to the importin beta family.</text>
</comment>
<dbReference type="Gene3D" id="1.25.10.10">
    <property type="entry name" value="Leucine-rich Repeat Variant"/>
    <property type="match status" value="1"/>
</dbReference>
<dbReference type="GO" id="GO:0006606">
    <property type="term" value="P:protein import into nucleus"/>
    <property type="evidence" value="ECO:0007669"/>
    <property type="project" value="TreeGrafter"/>
</dbReference>
<evidence type="ECO:0000256" key="4">
    <source>
        <dbReference type="ARBA" id="ARBA00023242"/>
    </source>
</evidence>
<dbReference type="EMBL" id="MCGR01000037">
    <property type="protein sequence ID" value="ORY75687.1"/>
    <property type="molecule type" value="Genomic_DNA"/>
</dbReference>
<dbReference type="Pfam" id="PF25758">
    <property type="entry name" value="TPR_IPO11"/>
    <property type="match status" value="1"/>
</dbReference>
<gene>
    <name evidence="6" type="ORF">BCR35DRAFT_127091</name>
</gene>
<evidence type="ECO:0000256" key="1">
    <source>
        <dbReference type="ARBA" id="ARBA00004123"/>
    </source>
</evidence>